<keyword evidence="5" id="KW-1185">Reference proteome</keyword>
<dbReference type="PANTHER" id="PTHR45463:SF8">
    <property type="entry name" value="OS09G0392200 PROTEIN"/>
    <property type="match status" value="1"/>
</dbReference>
<name>A0A9R1VEV4_LACSA</name>
<organism evidence="4 5">
    <name type="scientific">Lactuca sativa</name>
    <name type="common">Garden lettuce</name>
    <dbReference type="NCBI Taxonomy" id="4236"/>
    <lineage>
        <taxon>Eukaryota</taxon>
        <taxon>Viridiplantae</taxon>
        <taxon>Streptophyta</taxon>
        <taxon>Embryophyta</taxon>
        <taxon>Tracheophyta</taxon>
        <taxon>Spermatophyta</taxon>
        <taxon>Magnoliopsida</taxon>
        <taxon>eudicotyledons</taxon>
        <taxon>Gunneridae</taxon>
        <taxon>Pentapetalae</taxon>
        <taxon>asterids</taxon>
        <taxon>campanulids</taxon>
        <taxon>Asterales</taxon>
        <taxon>Asteraceae</taxon>
        <taxon>Cichorioideae</taxon>
        <taxon>Cichorieae</taxon>
        <taxon>Lactucinae</taxon>
        <taxon>Lactuca</taxon>
    </lineage>
</organism>
<dbReference type="EMBL" id="NBSK02000005">
    <property type="protein sequence ID" value="KAJ0203487.1"/>
    <property type="molecule type" value="Genomic_DNA"/>
</dbReference>
<evidence type="ECO:0000259" key="2">
    <source>
        <dbReference type="Pfam" id="PF00646"/>
    </source>
</evidence>
<dbReference type="Pfam" id="PF00646">
    <property type="entry name" value="F-box"/>
    <property type="match status" value="1"/>
</dbReference>
<feature type="region of interest" description="Disordered" evidence="1">
    <location>
        <begin position="1"/>
        <end position="26"/>
    </location>
</feature>
<evidence type="ECO:0008006" key="6">
    <source>
        <dbReference type="Google" id="ProtNLM"/>
    </source>
</evidence>
<evidence type="ECO:0000313" key="4">
    <source>
        <dbReference type="EMBL" id="KAJ0203487.1"/>
    </source>
</evidence>
<evidence type="ECO:0000259" key="3">
    <source>
        <dbReference type="Pfam" id="PF03478"/>
    </source>
</evidence>
<dbReference type="InterPro" id="IPR001810">
    <property type="entry name" value="F-box_dom"/>
</dbReference>
<comment type="caution">
    <text evidence="4">The sequence shown here is derived from an EMBL/GenBank/DDBJ whole genome shotgun (WGS) entry which is preliminary data.</text>
</comment>
<gene>
    <name evidence="4" type="ORF">LSAT_V11C500256170</name>
</gene>
<dbReference type="Gene3D" id="1.20.1280.50">
    <property type="match status" value="1"/>
</dbReference>
<dbReference type="InterPro" id="IPR005174">
    <property type="entry name" value="KIB1-4_b-propeller"/>
</dbReference>
<dbReference type="PANTHER" id="PTHR45463">
    <property type="entry name" value="OS09G0392200 PROTEIN"/>
    <property type="match status" value="1"/>
</dbReference>
<protein>
    <recommendedName>
        <fullName evidence="6">F-box domain-containing protein</fullName>
    </recommendedName>
</protein>
<feature type="domain" description="F-box" evidence="2">
    <location>
        <begin position="33"/>
        <end position="73"/>
    </location>
</feature>
<sequence>MVKTRSMTRNENHNASRSKRFKTCDDDDDPAPWSDLNHELLFTVMMQLGVVDFPAFSGVCKSWRSFALSNKTKFMESRSPMSISISTESNEEDYNYYLDDINTEGRSFNSILPHSGGRTCVGFTCGHLILFGSQTHDFWLLDPVAKHGVHFPDIPSSVSDDPAKIRGVLVISPSKSRWVFVMADGSTNIWYSISGQGEWNHVSSTSPIVDLHTLNGKMYAIDNVCHLCELILNPEPKLSILETKNFPIFPKCQQFFKSCESLYVMGCLPEGYYFYHKLDFEEMKWELCKSSRKVGASSSHNKLKPSAAVKHGKANAVSVAHWHVVMPTKVLLVIFSFE</sequence>
<dbReference type="Pfam" id="PF03478">
    <property type="entry name" value="Beta-prop_KIB1-4"/>
    <property type="match status" value="1"/>
</dbReference>
<dbReference type="InterPro" id="IPR011043">
    <property type="entry name" value="Gal_Oxase/kelch_b-propeller"/>
</dbReference>
<dbReference type="InterPro" id="IPR036047">
    <property type="entry name" value="F-box-like_dom_sf"/>
</dbReference>
<dbReference type="SUPFAM" id="SSF81383">
    <property type="entry name" value="F-box domain"/>
    <property type="match status" value="1"/>
</dbReference>
<dbReference type="AlphaFoldDB" id="A0A9R1VEV4"/>
<dbReference type="Proteomes" id="UP000235145">
    <property type="component" value="Unassembled WGS sequence"/>
</dbReference>
<accession>A0A9R1VEV4</accession>
<evidence type="ECO:0000313" key="5">
    <source>
        <dbReference type="Proteomes" id="UP000235145"/>
    </source>
</evidence>
<proteinExistence type="predicted"/>
<dbReference type="SUPFAM" id="SSF50965">
    <property type="entry name" value="Galactose oxidase, central domain"/>
    <property type="match status" value="1"/>
</dbReference>
<evidence type="ECO:0000256" key="1">
    <source>
        <dbReference type="SAM" id="MobiDB-lite"/>
    </source>
</evidence>
<feature type="domain" description="KIB1-4 beta-propeller" evidence="3">
    <location>
        <begin position="111"/>
        <end position="247"/>
    </location>
</feature>
<dbReference type="Gramene" id="rna-gnl|WGS:NBSK|LSAT_5X74540_mrna">
    <property type="protein sequence ID" value="cds-PLY68662.1"/>
    <property type="gene ID" value="gene-LSAT_5X74540"/>
</dbReference>
<reference evidence="4 5" key="1">
    <citation type="journal article" date="2017" name="Nat. Commun.">
        <title>Genome assembly with in vitro proximity ligation data and whole-genome triplication in lettuce.</title>
        <authorList>
            <person name="Reyes-Chin-Wo S."/>
            <person name="Wang Z."/>
            <person name="Yang X."/>
            <person name="Kozik A."/>
            <person name="Arikit S."/>
            <person name="Song C."/>
            <person name="Xia L."/>
            <person name="Froenicke L."/>
            <person name="Lavelle D.O."/>
            <person name="Truco M.J."/>
            <person name="Xia R."/>
            <person name="Zhu S."/>
            <person name="Xu C."/>
            <person name="Xu H."/>
            <person name="Xu X."/>
            <person name="Cox K."/>
            <person name="Korf I."/>
            <person name="Meyers B.C."/>
            <person name="Michelmore R.W."/>
        </authorList>
    </citation>
    <scope>NUCLEOTIDE SEQUENCE [LARGE SCALE GENOMIC DNA]</scope>
    <source>
        <strain evidence="5">cv. Salinas</strain>
        <tissue evidence="4">Seedlings</tissue>
    </source>
</reference>